<dbReference type="SUPFAM" id="SSF101744">
    <property type="entry name" value="Rof/RNase P subunit-like"/>
    <property type="match status" value="1"/>
</dbReference>
<accession>A0A3B1BBH0</accession>
<evidence type="ECO:0000313" key="1">
    <source>
        <dbReference type="EMBL" id="VAX13422.1"/>
    </source>
</evidence>
<dbReference type="Gene3D" id="2.30.30.400">
    <property type="entry name" value="Rof-like"/>
    <property type="match status" value="1"/>
</dbReference>
<dbReference type="EMBL" id="UOFZ01000116">
    <property type="protein sequence ID" value="VAX13422.1"/>
    <property type="molecule type" value="Genomic_DNA"/>
</dbReference>
<reference evidence="1" key="1">
    <citation type="submission" date="2018-06" db="EMBL/GenBank/DDBJ databases">
        <authorList>
            <person name="Zhirakovskaya E."/>
        </authorList>
    </citation>
    <scope>NUCLEOTIDE SEQUENCE</scope>
</reference>
<dbReference type="InterPro" id="IPR038626">
    <property type="entry name" value="Rof-like_sf"/>
</dbReference>
<evidence type="ECO:0008006" key="2">
    <source>
        <dbReference type="Google" id="ProtNLM"/>
    </source>
</evidence>
<name>A0A3B1BBH0_9ZZZZ</name>
<sequence length="87" mass="10405">MKKSGTPYHPIPCADYSRYECAIVQHQYLRLAWQDQQNFLQLHKVRPVDLLTRASEEFIIVLDEENHRHQVRLDYIRHCTILGNLCQ</sequence>
<gene>
    <name evidence="1" type="ORF">MNBD_GAMMA24-2343</name>
</gene>
<organism evidence="1">
    <name type="scientific">hydrothermal vent metagenome</name>
    <dbReference type="NCBI Taxonomy" id="652676"/>
    <lineage>
        <taxon>unclassified sequences</taxon>
        <taxon>metagenomes</taxon>
        <taxon>ecological metagenomes</taxon>
    </lineage>
</organism>
<protein>
    <recommendedName>
        <fullName evidence="2">Transcriptional antiterminator, Rof</fullName>
    </recommendedName>
</protein>
<dbReference type="AlphaFoldDB" id="A0A3B1BBH0"/>
<dbReference type="InterPro" id="IPR023534">
    <property type="entry name" value="Rof/RNase_P-like"/>
</dbReference>
<proteinExistence type="predicted"/>